<keyword evidence="2" id="KW-1185">Reference proteome</keyword>
<dbReference type="EMBL" id="KZ820266">
    <property type="protein sequence ID" value="PWN48115.1"/>
    <property type="molecule type" value="Genomic_DNA"/>
</dbReference>
<evidence type="ECO:0000313" key="2">
    <source>
        <dbReference type="Proteomes" id="UP000245626"/>
    </source>
</evidence>
<protein>
    <submittedName>
        <fullName evidence="1">Uncharacterized protein</fullName>
    </submittedName>
</protein>
<accession>A0ACD0NQK4</accession>
<name>A0ACD0NQK4_9BASI</name>
<gene>
    <name evidence="1" type="ORF">IE53DRAFT_212098</name>
</gene>
<proteinExistence type="predicted"/>
<dbReference type="Proteomes" id="UP000245626">
    <property type="component" value="Unassembled WGS sequence"/>
</dbReference>
<sequence>MIRVTDLNDIRYIPCLLDYISSDSTEPIYLSAKGRGFDHPDGIALLQVIFLDQVFILDPVKHGHRLFDVQSETEPLHTLRSIIQDPGRLKVTFDIRSLSNYLLREFNIVIDGALDLQILDAQRFVNDDSPYLASLSTAVLRSHGRKAPKWIQRKVTERIYKARSFVDEKGGNSAPLYDRPLSRKVIFYCSLDAILLPYMMAAFVAAPERSRSDALRASRLRVLNAISEGFILNGPERKLKEAEQYLSA</sequence>
<evidence type="ECO:0000313" key="1">
    <source>
        <dbReference type="EMBL" id="PWN48115.1"/>
    </source>
</evidence>
<reference evidence="1 2" key="1">
    <citation type="journal article" date="2018" name="Mol. Biol. Evol.">
        <title>Broad Genomic Sampling Reveals a Smut Pathogenic Ancestry of the Fungal Clade Ustilaginomycotina.</title>
        <authorList>
            <person name="Kijpornyongpan T."/>
            <person name="Mondo S.J."/>
            <person name="Barry K."/>
            <person name="Sandor L."/>
            <person name="Lee J."/>
            <person name="Lipzen A."/>
            <person name="Pangilinan J."/>
            <person name="LaButti K."/>
            <person name="Hainaut M."/>
            <person name="Henrissat B."/>
            <person name="Grigoriev I.V."/>
            <person name="Spatafora J.W."/>
            <person name="Aime M.C."/>
        </authorList>
    </citation>
    <scope>NUCLEOTIDE SEQUENCE [LARGE SCALE GENOMIC DNA]</scope>
    <source>
        <strain evidence="1 2">SA 807</strain>
    </source>
</reference>
<organism evidence="1 2">
    <name type="scientific">Violaceomyces palustris</name>
    <dbReference type="NCBI Taxonomy" id="1673888"/>
    <lineage>
        <taxon>Eukaryota</taxon>
        <taxon>Fungi</taxon>
        <taxon>Dikarya</taxon>
        <taxon>Basidiomycota</taxon>
        <taxon>Ustilaginomycotina</taxon>
        <taxon>Ustilaginomycetes</taxon>
        <taxon>Violaceomycetales</taxon>
        <taxon>Violaceomycetaceae</taxon>
        <taxon>Violaceomyces</taxon>
    </lineage>
</organism>